<name>A0A923PQ33_9BACT</name>
<evidence type="ECO:0000313" key="3">
    <source>
        <dbReference type="Proteomes" id="UP000650081"/>
    </source>
</evidence>
<keyword evidence="3" id="KW-1185">Reference proteome</keyword>
<keyword evidence="1" id="KW-0732">Signal</keyword>
<reference evidence="2" key="1">
    <citation type="submission" date="2020-08" db="EMBL/GenBank/DDBJ databases">
        <title>Lewinella bacteria from marine environments.</title>
        <authorList>
            <person name="Zhong Y."/>
        </authorList>
    </citation>
    <scope>NUCLEOTIDE SEQUENCE</scope>
    <source>
        <strain evidence="2">KCTC 42187</strain>
    </source>
</reference>
<dbReference type="PROSITE" id="PS51257">
    <property type="entry name" value="PROKAR_LIPOPROTEIN"/>
    <property type="match status" value="1"/>
</dbReference>
<feature type="signal peptide" evidence="1">
    <location>
        <begin position="1"/>
        <end position="18"/>
    </location>
</feature>
<gene>
    <name evidence="2" type="ORF">H9S92_16235</name>
</gene>
<evidence type="ECO:0000256" key="1">
    <source>
        <dbReference type="SAM" id="SignalP"/>
    </source>
</evidence>
<organism evidence="2 3">
    <name type="scientific">Neolewinella lacunae</name>
    <dbReference type="NCBI Taxonomy" id="1517758"/>
    <lineage>
        <taxon>Bacteria</taxon>
        <taxon>Pseudomonadati</taxon>
        <taxon>Bacteroidota</taxon>
        <taxon>Saprospiria</taxon>
        <taxon>Saprospirales</taxon>
        <taxon>Lewinellaceae</taxon>
        <taxon>Neolewinella</taxon>
    </lineage>
</organism>
<accession>A0A923PQ33</accession>
<dbReference type="Proteomes" id="UP000650081">
    <property type="component" value="Unassembled WGS sequence"/>
</dbReference>
<dbReference type="RefSeq" id="WP_187467741.1">
    <property type="nucleotide sequence ID" value="NZ_JACSIT010000141.1"/>
</dbReference>
<protein>
    <submittedName>
        <fullName evidence="2">Uncharacterized protein</fullName>
    </submittedName>
</protein>
<comment type="caution">
    <text evidence="2">The sequence shown here is derived from an EMBL/GenBank/DDBJ whole genome shotgun (WGS) entry which is preliminary data.</text>
</comment>
<dbReference type="EMBL" id="JACSIT010000141">
    <property type="protein sequence ID" value="MBC6995716.1"/>
    <property type="molecule type" value="Genomic_DNA"/>
</dbReference>
<dbReference type="AlphaFoldDB" id="A0A923PQ33"/>
<sequence>MKYPFLLFCFLILFTACTGDGKNASTNAGNLESTAAYVASRDQDTAQYKPLYLHQIPAAEDLNAVRTSLGGHGRAFLPDMTRTEAQVLTRNVWCFEFYNDNQASVPQKVAGTGQWFQFANDGTFKGGHWNRQTYAGVWYLDYQEKFPKLTLDANVDAMDAIWQVQAISGDQESMAWVRPSNSGFGPQRRPISAKLIMLTTLPTKEQFANTLKLAQ</sequence>
<feature type="chain" id="PRO_5036828469" evidence="1">
    <location>
        <begin position="19"/>
        <end position="215"/>
    </location>
</feature>
<proteinExistence type="predicted"/>
<evidence type="ECO:0000313" key="2">
    <source>
        <dbReference type="EMBL" id="MBC6995716.1"/>
    </source>
</evidence>